<dbReference type="EMBL" id="CP036267">
    <property type="protein sequence ID" value="QDT31473.1"/>
    <property type="molecule type" value="Genomic_DNA"/>
</dbReference>
<dbReference type="AlphaFoldDB" id="A0A517QIK8"/>
<proteinExistence type="predicted"/>
<keyword evidence="1" id="KW-1133">Transmembrane helix</keyword>
<dbReference type="Proteomes" id="UP000315724">
    <property type="component" value="Chromosome"/>
</dbReference>
<name>A0A517QIK8_9PLAN</name>
<evidence type="ECO:0000313" key="2">
    <source>
        <dbReference type="EMBL" id="QDT31473.1"/>
    </source>
</evidence>
<dbReference type="KEGG" id="tpol:Mal48_07070"/>
<keyword evidence="3" id="KW-1185">Reference proteome</keyword>
<organism evidence="2 3">
    <name type="scientific">Thalassoglobus polymorphus</name>
    <dbReference type="NCBI Taxonomy" id="2527994"/>
    <lineage>
        <taxon>Bacteria</taxon>
        <taxon>Pseudomonadati</taxon>
        <taxon>Planctomycetota</taxon>
        <taxon>Planctomycetia</taxon>
        <taxon>Planctomycetales</taxon>
        <taxon>Planctomycetaceae</taxon>
        <taxon>Thalassoglobus</taxon>
    </lineage>
</organism>
<feature type="transmembrane region" description="Helical" evidence="1">
    <location>
        <begin position="6"/>
        <end position="29"/>
    </location>
</feature>
<accession>A0A517QIK8</accession>
<keyword evidence="1" id="KW-0812">Transmembrane</keyword>
<evidence type="ECO:0000313" key="3">
    <source>
        <dbReference type="Proteomes" id="UP000315724"/>
    </source>
</evidence>
<evidence type="ECO:0000256" key="1">
    <source>
        <dbReference type="SAM" id="Phobius"/>
    </source>
</evidence>
<protein>
    <submittedName>
        <fullName evidence="2">Uncharacterized protein</fullName>
    </submittedName>
</protein>
<sequence>MKEDRVIMLVIIIAFFEVVFGLCLVVNCISLVKHVRHGHADPRIECLVYEPTDFCPDSFGRFSGSRMMNEGNPYIIHVSFEQQRSSSSILQQ</sequence>
<reference evidence="2 3" key="1">
    <citation type="submission" date="2019-02" db="EMBL/GenBank/DDBJ databases">
        <title>Deep-cultivation of Planctomycetes and their phenomic and genomic characterization uncovers novel biology.</title>
        <authorList>
            <person name="Wiegand S."/>
            <person name="Jogler M."/>
            <person name="Boedeker C."/>
            <person name="Pinto D."/>
            <person name="Vollmers J."/>
            <person name="Rivas-Marin E."/>
            <person name="Kohn T."/>
            <person name="Peeters S.H."/>
            <person name="Heuer A."/>
            <person name="Rast P."/>
            <person name="Oberbeckmann S."/>
            <person name="Bunk B."/>
            <person name="Jeske O."/>
            <person name="Meyerdierks A."/>
            <person name="Storesund J.E."/>
            <person name="Kallscheuer N."/>
            <person name="Luecker S."/>
            <person name="Lage O.M."/>
            <person name="Pohl T."/>
            <person name="Merkel B.J."/>
            <person name="Hornburger P."/>
            <person name="Mueller R.-W."/>
            <person name="Bruemmer F."/>
            <person name="Labrenz M."/>
            <person name="Spormann A.M."/>
            <person name="Op den Camp H."/>
            <person name="Overmann J."/>
            <person name="Amann R."/>
            <person name="Jetten M.S.M."/>
            <person name="Mascher T."/>
            <person name="Medema M.H."/>
            <person name="Devos D.P."/>
            <person name="Kaster A.-K."/>
            <person name="Ovreas L."/>
            <person name="Rohde M."/>
            <person name="Galperin M.Y."/>
            <person name="Jogler C."/>
        </authorList>
    </citation>
    <scope>NUCLEOTIDE SEQUENCE [LARGE SCALE GENOMIC DNA]</scope>
    <source>
        <strain evidence="2 3">Mal48</strain>
    </source>
</reference>
<gene>
    <name evidence="2" type="ORF">Mal48_07070</name>
</gene>
<keyword evidence="1" id="KW-0472">Membrane</keyword>